<accession>A0ABU6YBY9</accession>
<evidence type="ECO:0000313" key="1">
    <source>
        <dbReference type="EMBL" id="MED6206298.1"/>
    </source>
</evidence>
<dbReference type="EMBL" id="JASCZI010241748">
    <property type="protein sequence ID" value="MED6206298.1"/>
    <property type="molecule type" value="Genomic_DNA"/>
</dbReference>
<comment type="caution">
    <text evidence="1">The sequence shown here is derived from an EMBL/GenBank/DDBJ whole genome shotgun (WGS) entry which is preliminary data.</text>
</comment>
<evidence type="ECO:0000313" key="2">
    <source>
        <dbReference type="Proteomes" id="UP001341840"/>
    </source>
</evidence>
<sequence length="102" mass="11299">MSKVRKGKTPDLELELGDLEIEQEEKNGVEGRDSQRVLLDEEGIACEVEESRRALLDDAKGDTMGIRRVLSWLGGHHNVVDDALRWVPKCGGRRGASVLGFV</sequence>
<reference evidence="1 2" key="1">
    <citation type="journal article" date="2023" name="Plants (Basel)">
        <title>Bridging the Gap: Combining Genomics and Transcriptomics Approaches to Understand Stylosanthes scabra, an Orphan Legume from the Brazilian Caatinga.</title>
        <authorList>
            <person name="Ferreira-Neto J.R.C."/>
            <person name="da Silva M.D."/>
            <person name="Binneck E."/>
            <person name="de Melo N.F."/>
            <person name="da Silva R.H."/>
            <person name="de Melo A.L.T.M."/>
            <person name="Pandolfi V."/>
            <person name="Bustamante F.O."/>
            <person name="Brasileiro-Vidal A.C."/>
            <person name="Benko-Iseppon A.M."/>
        </authorList>
    </citation>
    <scope>NUCLEOTIDE SEQUENCE [LARGE SCALE GENOMIC DNA]</scope>
    <source>
        <tissue evidence="1">Leaves</tissue>
    </source>
</reference>
<keyword evidence="2" id="KW-1185">Reference proteome</keyword>
<organism evidence="1 2">
    <name type="scientific">Stylosanthes scabra</name>
    <dbReference type="NCBI Taxonomy" id="79078"/>
    <lineage>
        <taxon>Eukaryota</taxon>
        <taxon>Viridiplantae</taxon>
        <taxon>Streptophyta</taxon>
        <taxon>Embryophyta</taxon>
        <taxon>Tracheophyta</taxon>
        <taxon>Spermatophyta</taxon>
        <taxon>Magnoliopsida</taxon>
        <taxon>eudicotyledons</taxon>
        <taxon>Gunneridae</taxon>
        <taxon>Pentapetalae</taxon>
        <taxon>rosids</taxon>
        <taxon>fabids</taxon>
        <taxon>Fabales</taxon>
        <taxon>Fabaceae</taxon>
        <taxon>Papilionoideae</taxon>
        <taxon>50 kb inversion clade</taxon>
        <taxon>dalbergioids sensu lato</taxon>
        <taxon>Dalbergieae</taxon>
        <taxon>Pterocarpus clade</taxon>
        <taxon>Stylosanthes</taxon>
    </lineage>
</organism>
<protein>
    <submittedName>
        <fullName evidence="1">Uncharacterized protein</fullName>
    </submittedName>
</protein>
<dbReference type="Proteomes" id="UP001341840">
    <property type="component" value="Unassembled WGS sequence"/>
</dbReference>
<name>A0ABU6YBY9_9FABA</name>
<gene>
    <name evidence="1" type="ORF">PIB30_025359</name>
</gene>
<proteinExistence type="predicted"/>